<dbReference type="EMBL" id="CP093313">
    <property type="protein sequence ID" value="UWZ82185.1"/>
    <property type="molecule type" value="Genomic_DNA"/>
</dbReference>
<dbReference type="KEGG" id="orp:MOP44_16570"/>
<dbReference type="Gene3D" id="3.60.21.10">
    <property type="match status" value="1"/>
</dbReference>
<dbReference type="InterPro" id="IPR004843">
    <property type="entry name" value="Calcineurin-like_PHP"/>
</dbReference>
<evidence type="ECO:0000256" key="1">
    <source>
        <dbReference type="ARBA" id="ARBA00022801"/>
    </source>
</evidence>
<feature type="domain" description="Calcineurin-like phosphoesterase" evidence="3">
    <location>
        <begin position="48"/>
        <end position="341"/>
    </location>
</feature>
<sequence length="477" mass="51741">MLHLPKDRPGELLELLSRRRFLELAGVGLTGFLWGCSNRTNIEGSTSFPVLAFSDLHFNPLYDTSPELLARLVASNAGEWKSIFEGSKITALSAPGADTNYPLFKLALESIKKNRGTSPLILYTGDLLGHDISYYLNLYTGITDPATLQGFSDKTLSFVTQEIRAAAGEAPVLFAVGNCDSYTGYGPDSAFLANNAQAYSLNLLKGAADEQNFLASFQTGGYYTAEPAGLNVMVIALNTIAFSPSVQNKDGSENNADAVDAQLAWFDTQLAAAETTGKEVWLLMHAPPGADECTTAKDVNPQGHLASSTMMWEPNYQAKFLETVGKHEGAIALTFAGHTHMDEYRIMSAGNVVEIIPGVSPCFGNDPAYRVFDIEEGTLAPTDYRAFHCDLANTAPAFDSYYQYSKAYPVNGTLGQSLEALQPQLASSAALQKRYRGYYYSGNNAASPITDVNWPVYWAGIDEMWAQDLANAVNSYS</sequence>
<name>A0A9J7BI59_9BACT</name>
<dbReference type="RefSeq" id="WP_260791316.1">
    <property type="nucleotide sequence ID" value="NZ_CP093313.1"/>
</dbReference>
<reference evidence="4" key="1">
    <citation type="submission" date="2021-04" db="EMBL/GenBank/DDBJ databases">
        <title>Phylogenetic analysis of Acidobacteriaceae.</title>
        <authorList>
            <person name="Qiu L."/>
            <person name="Zhang Q."/>
        </authorList>
    </citation>
    <scope>NUCLEOTIDE SEQUENCE</scope>
    <source>
        <strain evidence="4">DSM 25168</strain>
    </source>
</reference>
<dbReference type="PANTHER" id="PTHR10340">
    <property type="entry name" value="SPHINGOMYELIN PHOSPHODIESTERASE"/>
    <property type="match status" value="1"/>
</dbReference>
<evidence type="ECO:0000259" key="3">
    <source>
        <dbReference type="Pfam" id="PF00149"/>
    </source>
</evidence>
<dbReference type="AlphaFoldDB" id="A0A9J7BI59"/>
<organism evidence="4 5">
    <name type="scientific">Occallatibacter riparius</name>
    <dbReference type="NCBI Taxonomy" id="1002689"/>
    <lineage>
        <taxon>Bacteria</taxon>
        <taxon>Pseudomonadati</taxon>
        <taxon>Acidobacteriota</taxon>
        <taxon>Terriglobia</taxon>
        <taxon>Terriglobales</taxon>
        <taxon>Acidobacteriaceae</taxon>
        <taxon>Occallatibacter</taxon>
    </lineage>
</organism>
<keyword evidence="2" id="KW-0325">Glycoprotein</keyword>
<accession>A0A9J7BI59</accession>
<dbReference type="Proteomes" id="UP001059380">
    <property type="component" value="Chromosome"/>
</dbReference>
<evidence type="ECO:0000313" key="4">
    <source>
        <dbReference type="EMBL" id="UWZ82185.1"/>
    </source>
</evidence>
<evidence type="ECO:0000256" key="2">
    <source>
        <dbReference type="ARBA" id="ARBA00023180"/>
    </source>
</evidence>
<keyword evidence="5" id="KW-1185">Reference proteome</keyword>
<proteinExistence type="predicted"/>
<dbReference type="SUPFAM" id="SSF56300">
    <property type="entry name" value="Metallo-dependent phosphatases"/>
    <property type="match status" value="1"/>
</dbReference>
<dbReference type="GO" id="GO:0016787">
    <property type="term" value="F:hydrolase activity"/>
    <property type="evidence" value="ECO:0007669"/>
    <property type="project" value="UniProtKB-KW"/>
</dbReference>
<gene>
    <name evidence="4" type="ORF">MOP44_16570</name>
</gene>
<evidence type="ECO:0000313" key="5">
    <source>
        <dbReference type="Proteomes" id="UP001059380"/>
    </source>
</evidence>
<dbReference type="Pfam" id="PF00149">
    <property type="entry name" value="Metallophos"/>
    <property type="match status" value="1"/>
</dbReference>
<protein>
    <submittedName>
        <fullName evidence="4">Metallophosphoesterase</fullName>
    </submittedName>
</protein>
<dbReference type="PANTHER" id="PTHR10340:SF57">
    <property type="entry name" value="METALLOPHOS DOMAIN-CONTAINING PROTEIN"/>
    <property type="match status" value="1"/>
</dbReference>
<keyword evidence="1" id="KW-0378">Hydrolase</keyword>
<dbReference type="InterPro" id="IPR029052">
    <property type="entry name" value="Metallo-depent_PP-like"/>
</dbReference>